<dbReference type="GO" id="GO:2000353">
    <property type="term" value="P:positive regulation of endothelial cell apoptotic process"/>
    <property type="evidence" value="ECO:0007669"/>
    <property type="project" value="Ensembl"/>
</dbReference>
<protein>
    <recommendedName>
        <fullName evidence="17">CD160 antigen</fullName>
    </recommendedName>
    <alternativeName>
        <fullName evidence="18">Natural killer cell receptor BY55</fullName>
    </alternativeName>
</protein>
<evidence type="ECO:0000256" key="1">
    <source>
        <dbReference type="ARBA" id="ARBA00004609"/>
    </source>
</evidence>
<dbReference type="PANTHER" id="PTHR15425">
    <property type="entry name" value="CD160 ANTIGEN"/>
    <property type="match status" value="1"/>
</dbReference>
<accession>A0A8C8TEH1</accession>
<evidence type="ECO:0000256" key="5">
    <source>
        <dbReference type="ARBA" id="ARBA00022588"/>
    </source>
</evidence>
<keyword evidence="3" id="KW-1003">Cell membrane</keyword>
<dbReference type="GO" id="GO:0002857">
    <property type="term" value="P:positive regulation of natural killer cell mediated immune response to tumor cell"/>
    <property type="evidence" value="ECO:0007669"/>
    <property type="project" value="Ensembl"/>
</dbReference>
<evidence type="ECO:0000256" key="6">
    <source>
        <dbReference type="ARBA" id="ARBA00022622"/>
    </source>
</evidence>
<keyword evidence="8" id="KW-0391">Immunity</keyword>
<comment type="function">
    <text evidence="16">The soluble GPI-cleaved form, usually released by activated lymphocytes, might play an immune regulatory role by limiting lymphocyte effector functions.</text>
</comment>
<evidence type="ECO:0000256" key="17">
    <source>
        <dbReference type="ARBA" id="ARBA00074349"/>
    </source>
</evidence>
<dbReference type="GO" id="GO:0031295">
    <property type="term" value="P:T cell costimulation"/>
    <property type="evidence" value="ECO:0007669"/>
    <property type="project" value="Ensembl"/>
</dbReference>
<evidence type="ECO:0000256" key="9">
    <source>
        <dbReference type="ARBA" id="ARBA00023130"/>
    </source>
</evidence>
<dbReference type="GO" id="GO:0005102">
    <property type="term" value="F:signaling receptor binding"/>
    <property type="evidence" value="ECO:0007669"/>
    <property type="project" value="Ensembl"/>
</dbReference>
<dbReference type="GO" id="GO:0045954">
    <property type="term" value="P:positive regulation of natural killer cell mediated cytotoxicity"/>
    <property type="evidence" value="ECO:0007669"/>
    <property type="project" value="Ensembl"/>
</dbReference>
<evidence type="ECO:0000256" key="15">
    <source>
        <dbReference type="ARBA" id="ARBA00023319"/>
    </source>
</evidence>
<dbReference type="SMART" id="SM00409">
    <property type="entry name" value="IG"/>
    <property type="match status" value="1"/>
</dbReference>
<evidence type="ECO:0000256" key="3">
    <source>
        <dbReference type="ARBA" id="ARBA00022475"/>
    </source>
</evidence>
<dbReference type="Gene3D" id="2.60.40.10">
    <property type="entry name" value="Immunoglobulins"/>
    <property type="match status" value="1"/>
</dbReference>
<evidence type="ECO:0000256" key="13">
    <source>
        <dbReference type="ARBA" id="ARBA00023180"/>
    </source>
</evidence>
<reference evidence="21" key="3">
    <citation type="submission" date="2025-09" db="UniProtKB">
        <authorList>
            <consortium name="Ensembl"/>
        </authorList>
    </citation>
    <scope>IDENTIFICATION</scope>
</reference>
<dbReference type="GO" id="GO:0032394">
    <property type="term" value="F:MHC class Ib receptor activity"/>
    <property type="evidence" value="ECO:0007669"/>
    <property type="project" value="Ensembl"/>
</dbReference>
<keyword evidence="4" id="KW-0964">Secreted</keyword>
<organism evidence="21 22">
    <name type="scientific">Peromyscus maniculatus bairdii</name>
    <name type="common">Prairie deer mouse</name>
    <dbReference type="NCBI Taxonomy" id="230844"/>
    <lineage>
        <taxon>Eukaryota</taxon>
        <taxon>Metazoa</taxon>
        <taxon>Chordata</taxon>
        <taxon>Craniata</taxon>
        <taxon>Vertebrata</taxon>
        <taxon>Euteleostomi</taxon>
        <taxon>Mammalia</taxon>
        <taxon>Eutheria</taxon>
        <taxon>Euarchontoglires</taxon>
        <taxon>Glires</taxon>
        <taxon>Rodentia</taxon>
        <taxon>Myomorpha</taxon>
        <taxon>Muroidea</taxon>
        <taxon>Cricetidae</taxon>
        <taxon>Neotominae</taxon>
        <taxon>Peromyscus</taxon>
    </lineage>
</organism>
<evidence type="ECO:0000256" key="2">
    <source>
        <dbReference type="ARBA" id="ARBA00004613"/>
    </source>
</evidence>
<evidence type="ECO:0000256" key="19">
    <source>
        <dbReference type="SAM" id="SignalP"/>
    </source>
</evidence>
<dbReference type="InterPro" id="IPR013783">
    <property type="entry name" value="Ig-like_fold"/>
</dbReference>
<dbReference type="FunFam" id="2.60.40.10:FF:002097">
    <property type="entry name" value="CD160 antigen"/>
    <property type="match status" value="1"/>
</dbReference>
<keyword evidence="6" id="KW-0336">GPI-anchor</keyword>
<evidence type="ECO:0000256" key="14">
    <source>
        <dbReference type="ARBA" id="ARBA00023288"/>
    </source>
</evidence>
<keyword evidence="12" id="KW-0675">Receptor</keyword>
<comment type="subcellular location">
    <subcellularLocation>
        <location evidence="1">Cell membrane</location>
        <topology evidence="1">Lipid-anchor</topology>
        <topology evidence="1">GPI-anchor</topology>
    </subcellularLocation>
    <subcellularLocation>
        <location evidence="2">Secreted</location>
    </subcellularLocation>
</comment>
<reference evidence="21 22" key="1">
    <citation type="submission" date="2018-10" db="EMBL/GenBank/DDBJ databases">
        <title>Improved assembly of the deer mouse Peromyscus maniculatus genome.</title>
        <authorList>
            <person name="Lassance J.-M."/>
            <person name="Hoekstra H.E."/>
        </authorList>
    </citation>
    <scope>NUCLEOTIDE SEQUENCE [LARGE SCALE GENOMIC DNA]</scope>
</reference>
<dbReference type="GO" id="GO:0098552">
    <property type="term" value="C:side of membrane"/>
    <property type="evidence" value="ECO:0007669"/>
    <property type="project" value="UniProtKB-KW"/>
</dbReference>
<dbReference type="GeneTree" id="ENSGT00390000007258"/>
<keyword evidence="15" id="KW-0393">Immunoglobulin domain</keyword>
<dbReference type="GO" id="GO:0005576">
    <property type="term" value="C:extracellular region"/>
    <property type="evidence" value="ECO:0007669"/>
    <property type="project" value="UniProtKB-SubCell"/>
</dbReference>
<evidence type="ECO:0000313" key="22">
    <source>
        <dbReference type="Proteomes" id="UP000694547"/>
    </source>
</evidence>
<dbReference type="Ensembl" id="ENSPEMT00000017099.2">
    <property type="protein sequence ID" value="ENSPEMP00000012881.1"/>
    <property type="gene ID" value="ENSPEMG00000013087.2"/>
</dbReference>
<dbReference type="Pfam" id="PF07686">
    <property type="entry name" value="V-set"/>
    <property type="match status" value="1"/>
</dbReference>
<evidence type="ECO:0000256" key="10">
    <source>
        <dbReference type="ARBA" id="ARBA00023136"/>
    </source>
</evidence>
<dbReference type="Proteomes" id="UP000694547">
    <property type="component" value="Chromosome 6"/>
</dbReference>
<dbReference type="SUPFAM" id="SSF48726">
    <property type="entry name" value="Immunoglobulin"/>
    <property type="match status" value="1"/>
</dbReference>
<dbReference type="GO" id="GO:0019900">
    <property type="term" value="F:kinase binding"/>
    <property type="evidence" value="ECO:0007669"/>
    <property type="project" value="Ensembl"/>
</dbReference>
<dbReference type="GO" id="GO:1905675">
    <property type="term" value="P:negative regulation of adaptive immune memory response"/>
    <property type="evidence" value="ECO:0007669"/>
    <property type="project" value="Ensembl"/>
</dbReference>
<dbReference type="GO" id="GO:0032397">
    <property type="term" value="F:activating MHC class I receptor activity"/>
    <property type="evidence" value="ECO:0007669"/>
    <property type="project" value="Ensembl"/>
</dbReference>
<keyword evidence="14" id="KW-0449">Lipoprotein</keyword>
<evidence type="ECO:0000259" key="20">
    <source>
        <dbReference type="PROSITE" id="PS50835"/>
    </source>
</evidence>
<reference evidence="21" key="2">
    <citation type="submission" date="2025-08" db="UniProtKB">
        <authorList>
            <consortium name="Ensembl"/>
        </authorList>
    </citation>
    <scope>IDENTIFICATION</scope>
</reference>
<dbReference type="PROSITE" id="PS50835">
    <property type="entry name" value="IG_LIKE"/>
    <property type="match status" value="1"/>
</dbReference>
<evidence type="ECO:0000313" key="21">
    <source>
        <dbReference type="Ensembl" id="ENSPEMP00000012881.1"/>
    </source>
</evidence>
<evidence type="ECO:0000256" key="18">
    <source>
        <dbReference type="ARBA" id="ARBA00077620"/>
    </source>
</evidence>
<evidence type="ECO:0000256" key="8">
    <source>
        <dbReference type="ARBA" id="ARBA00022859"/>
    </source>
</evidence>
<keyword evidence="10" id="KW-0472">Membrane</keyword>
<dbReference type="GO" id="GO:1900280">
    <property type="term" value="P:negative regulation of CD4-positive, alpha-beta T cell costimulation"/>
    <property type="evidence" value="ECO:0007669"/>
    <property type="project" value="Ensembl"/>
</dbReference>
<dbReference type="InterPro" id="IPR003599">
    <property type="entry name" value="Ig_sub"/>
</dbReference>
<dbReference type="GO" id="GO:0005886">
    <property type="term" value="C:plasma membrane"/>
    <property type="evidence" value="ECO:0007669"/>
    <property type="project" value="UniProtKB-SubCell"/>
</dbReference>
<sequence length="184" mass="20292">MQILMSPARSCCALAILLATVDFQCGGCIHVTSSASQRGGQLDFTCTLWHKKGEAEGLMLFWCKDRSWDCSPETSLEQLRVKRDPGTDGITERSSQLVFTIEQATPSDSGTYQCCARSQRPEIHIHGHFFSVLVTGNHTEIWQRQKQHPGFSHADSALSSGFPQAKTWGVMGTSLVALQALYTL</sequence>
<keyword evidence="9" id="KW-1064">Adaptive immunity</keyword>
<feature type="chain" id="PRO_5034704230" description="CD160 antigen" evidence="19">
    <location>
        <begin position="27"/>
        <end position="184"/>
    </location>
</feature>
<feature type="domain" description="Ig-like" evidence="20">
    <location>
        <begin position="7"/>
        <end position="124"/>
    </location>
</feature>
<dbReference type="GO" id="GO:0032729">
    <property type="term" value="P:positive regulation of type II interferon production"/>
    <property type="evidence" value="ECO:0007669"/>
    <property type="project" value="Ensembl"/>
</dbReference>
<evidence type="ECO:0000256" key="7">
    <source>
        <dbReference type="ARBA" id="ARBA00022729"/>
    </source>
</evidence>
<keyword evidence="22" id="KW-1185">Reference proteome</keyword>
<dbReference type="GO" id="GO:0002250">
    <property type="term" value="P:adaptive immune response"/>
    <property type="evidence" value="ECO:0007669"/>
    <property type="project" value="UniProtKB-KW"/>
</dbReference>
<dbReference type="InterPro" id="IPR013106">
    <property type="entry name" value="Ig_V-set"/>
</dbReference>
<dbReference type="GO" id="GO:0016525">
    <property type="term" value="P:negative regulation of angiogenesis"/>
    <property type="evidence" value="ECO:0007669"/>
    <property type="project" value="Ensembl"/>
</dbReference>
<dbReference type="GO" id="GO:0002385">
    <property type="term" value="P:mucosal immune response"/>
    <property type="evidence" value="ECO:0007669"/>
    <property type="project" value="Ensembl"/>
</dbReference>
<dbReference type="GO" id="GO:0050829">
    <property type="term" value="P:defense response to Gram-negative bacterium"/>
    <property type="evidence" value="ECO:0007669"/>
    <property type="project" value="Ensembl"/>
</dbReference>
<dbReference type="GO" id="GO:0043491">
    <property type="term" value="P:phosphatidylinositol 3-kinase/protein kinase B signal transduction"/>
    <property type="evidence" value="ECO:0007669"/>
    <property type="project" value="Ensembl"/>
</dbReference>
<keyword evidence="11" id="KW-1015">Disulfide bond</keyword>
<dbReference type="InterPro" id="IPR042385">
    <property type="entry name" value="CD160"/>
</dbReference>
<evidence type="ECO:0000256" key="11">
    <source>
        <dbReference type="ARBA" id="ARBA00023157"/>
    </source>
</evidence>
<keyword evidence="7 19" id="KW-0732">Signal</keyword>
<proteinExistence type="predicted"/>
<dbReference type="InterPro" id="IPR036179">
    <property type="entry name" value="Ig-like_dom_sf"/>
</dbReference>
<keyword evidence="5" id="KW-0399">Innate immunity</keyword>
<keyword evidence="13" id="KW-0325">Glycoprotein</keyword>
<dbReference type="AlphaFoldDB" id="A0A8C8TEH1"/>
<feature type="signal peptide" evidence="19">
    <location>
        <begin position="1"/>
        <end position="26"/>
    </location>
</feature>
<name>A0A8C8TEH1_PERMB</name>
<dbReference type="InterPro" id="IPR007110">
    <property type="entry name" value="Ig-like_dom"/>
</dbReference>
<dbReference type="GO" id="GO:0045087">
    <property type="term" value="P:innate immune response"/>
    <property type="evidence" value="ECO:0007669"/>
    <property type="project" value="UniProtKB-KW"/>
</dbReference>
<dbReference type="GO" id="GO:0002729">
    <property type="term" value="P:positive regulation of natural killer cell cytokine production"/>
    <property type="evidence" value="ECO:0007669"/>
    <property type="project" value="Ensembl"/>
</dbReference>
<dbReference type="PANTHER" id="PTHR15425:SF0">
    <property type="entry name" value="CD160 ANTIGEN"/>
    <property type="match status" value="1"/>
</dbReference>
<evidence type="ECO:0000256" key="4">
    <source>
        <dbReference type="ARBA" id="ARBA00022525"/>
    </source>
</evidence>
<dbReference type="CDD" id="cd21392">
    <property type="entry name" value="IgC2_CD160"/>
    <property type="match status" value="1"/>
</dbReference>
<evidence type="ECO:0000256" key="12">
    <source>
        <dbReference type="ARBA" id="ARBA00023170"/>
    </source>
</evidence>
<dbReference type="GO" id="GO:0023024">
    <property type="term" value="F:MHC class I protein complex binding"/>
    <property type="evidence" value="ECO:0007669"/>
    <property type="project" value="Ensembl"/>
</dbReference>
<dbReference type="GO" id="GO:0050860">
    <property type="term" value="P:negative regulation of T cell receptor signaling pathway"/>
    <property type="evidence" value="ECO:0007669"/>
    <property type="project" value="Ensembl"/>
</dbReference>
<evidence type="ECO:0000256" key="16">
    <source>
        <dbReference type="ARBA" id="ARBA00059639"/>
    </source>
</evidence>